<evidence type="ECO:0000256" key="1">
    <source>
        <dbReference type="ARBA" id="ARBA00004328"/>
    </source>
</evidence>
<dbReference type="InterPro" id="IPR024455">
    <property type="entry name" value="Phage_capsid"/>
</dbReference>
<gene>
    <name evidence="4" type="ORF">UFOVP79_34</name>
</gene>
<dbReference type="Pfam" id="PF05065">
    <property type="entry name" value="Phage_capsid"/>
    <property type="match status" value="1"/>
</dbReference>
<evidence type="ECO:0000256" key="2">
    <source>
        <dbReference type="ARBA" id="ARBA00022844"/>
    </source>
</evidence>
<organism evidence="4">
    <name type="scientific">uncultured Caudovirales phage</name>
    <dbReference type="NCBI Taxonomy" id="2100421"/>
    <lineage>
        <taxon>Viruses</taxon>
        <taxon>Duplodnaviria</taxon>
        <taxon>Heunggongvirae</taxon>
        <taxon>Uroviricota</taxon>
        <taxon>Caudoviricetes</taxon>
        <taxon>Peduoviridae</taxon>
        <taxon>Maltschvirus</taxon>
        <taxon>Maltschvirus maltsch</taxon>
    </lineage>
</organism>
<dbReference type="EMBL" id="LR796207">
    <property type="protein sequence ID" value="CAB4126923.1"/>
    <property type="molecule type" value="Genomic_DNA"/>
</dbReference>
<evidence type="ECO:0000259" key="3">
    <source>
        <dbReference type="Pfam" id="PF05065"/>
    </source>
</evidence>
<dbReference type="NCBIfam" id="TIGR01554">
    <property type="entry name" value="major_cap_HK97"/>
    <property type="match status" value="1"/>
</dbReference>
<name>A0A6J5L134_9CAUD</name>
<dbReference type="SUPFAM" id="SSF56563">
    <property type="entry name" value="Major capsid protein gp5"/>
    <property type="match status" value="1"/>
</dbReference>
<comment type="subcellular location">
    <subcellularLocation>
        <location evidence="1">Virion</location>
    </subcellularLocation>
</comment>
<protein>
    <submittedName>
        <fullName evidence="4">Major_cap_HK97, phage major capsid protein, HK97 family</fullName>
    </submittedName>
</protein>
<dbReference type="InterPro" id="IPR054612">
    <property type="entry name" value="Phage_capsid-like_C"/>
</dbReference>
<evidence type="ECO:0000313" key="4">
    <source>
        <dbReference type="EMBL" id="CAB4126923.1"/>
    </source>
</evidence>
<dbReference type="GO" id="GO:0044423">
    <property type="term" value="C:virion component"/>
    <property type="evidence" value="ECO:0007669"/>
    <property type="project" value="UniProtKB-KW"/>
</dbReference>
<accession>A0A6J5L134</accession>
<reference evidence="4" key="1">
    <citation type="submission" date="2020-04" db="EMBL/GenBank/DDBJ databases">
        <authorList>
            <person name="Chiriac C."/>
            <person name="Salcher M."/>
            <person name="Ghai R."/>
            <person name="Kavagutti S V."/>
        </authorList>
    </citation>
    <scope>NUCLEOTIDE SEQUENCE</scope>
</reference>
<proteinExistence type="predicted"/>
<feature type="domain" description="Phage capsid-like C-terminal" evidence="3">
    <location>
        <begin position="129"/>
        <end position="446"/>
    </location>
</feature>
<keyword evidence="2" id="KW-0946">Virion</keyword>
<sequence>MSMDKVIEKVDAIAASNEAKIDAVKTEVSASVATAVESAKNEMSEKFAALEAKVASIQVPEYIRTPHKTVRGDVNRRVKEQLASFTKGNARVHTELKLFESDDQYQSYLTEASTLTGSGAGIGGRTAYDPVFHKLRLINPMRGVSRNVSTDGSTYQFRAKTGNAGAAWGYAINNNLSSGPNPTTEATSIWQLNMQDINTQFPIRTAALDDIDGLESNVVDDMLQEFSQQEGLSMILNNDQSGSTTTAYGATNGLRGLNSYPGSNSSYTGGTISTAAFGSSGTASTDGLHSIATYDQLTTNGFGATNNVSYGDLITFIHSLPQQYWSAGNRFIINPLMLAGIRGLVDDNGTPVFERMSPLVYDGIVGKLLGFDVVVNTYLNSPVSVGGSAGTTSLFPMYFGDFQRGHTIVDRLNMVLRRYEQTQPGFITFYGEKRLATSVVDPFSIIRYRSTATGA</sequence>